<accession>A0ABD3CWE8</accession>
<dbReference type="GO" id="GO:0016567">
    <property type="term" value="P:protein ubiquitination"/>
    <property type="evidence" value="ECO:0007669"/>
    <property type="project" value="UniProtKB-UniRule"/>
</dbReference>
<dbReference type="InterPro" id="IPR016897">
    <property type="entry name" value="SKP1"/>
</dbReference>
<keyword evidence="9" id="KW-1185">Reference proteome</keyword>
<dbReference type="InterPro" id="IPR001232">
    <property type="entry name" value="SKP1-like"/>
</dbReference>
<dbReference type="Gene3D" id="3.30.710.10">
    <property type="entry name" value="Potassium Channel Kv1.1, Chain A"/>
    <property type="match status" value="1"/>
</dbReference>
<proteinExistence type="inferred from homology"/>
<dbReference type="CDD" id="cd18322">
    <property type="entry name" value="BTB_POZ_SKP1"/>
    <property type="match status" value="1"/>
</dbReference>
<name>A0ABD3CWE8_9LAMI</name>
<comment type="pathway">
    <text evidence="1 4">Protein modification; protein ubiquitination.</text>
</comment>
<dbReference type="AlphaFoldDB" id="A0ABD3CWE8"/>
<dbReference type="SMART" id="SM00512">
    <property type="entry name" value="Skp1"/>
    <property type="match status" value="1"/>
</dbReference>
<feature type="domain" description="SKP1 component dimerisation" evidence="6">
    <location>
        <begin position="142"/>
        <end position="188"/>
    </location>
</feature>
<comment type="function">
    <text evidence="4">Involved in ubiquitination and subsequent proteasomal degradation of target proteins. Together with CUL1, RBX1 and a F-box protein, it forms a SCF E3 ubiquitin ligase complex. The functional specificity of this complex depends on the type of F-box protein. In the SCF complex, it serves as an adapter that links the F-box protein to CUL1.</text>
</comment>
<dbReference type="PIRSF" id="PIRSF028729">
    <property type="entry name" value="E3_ubiquit_lig_SCF_Skp"/>
    <property type="match status" value="1"/>
</dbReference>
<evidence type="ECO:0000256" key="5">
    <source>
        <dbReference type="SAM" id="MobiDB-lite"/>
    </source>
</evidence>
<keyword evidence="3 4" id="KW-0833">Ubl conjugation pathway</keyword>
<reference evidence="9" key="1">
    <citation type="journal article" date="2024" name="IScience">
        <title>Strigolactones Initiate the Formation of Haustorium-like Structures in Castilleja.</title>
        <authorList>
            <person name="Buerger M."/>
            <person name="Peterson D."/>
            <person name="Chory J."/>
        </authorList>
    </citation>
    <scope>NUCLEOTIDE SEQUENCE [LARGE SCALE GENOMIC DNA]</scope>
</reference>
<comment type="similarity">
    <text evidence="2 4">Belongs to the SKP1 family.</text>
</comment>
<evidence type="ECO:0000313" key="9">
    <source>
        <dbReference type="Proteomes" id="UP001632038"/>
    </source>
</evidence>
<organism evidence="8 9">
    <name type="scientific">Castilleja foliolosa</name>
    <dbReference type="NCBI Taxonomy" id="1961234"/>
    <lineage>
        <taxon>Eukaryota</taxon>
        <taxon>Viridiplantae</taxon>
        <taxon>Streptophyta</taxon>
        <taxon>Embryophyta</taxon>
        <taxon>Tracheophyta</taxon>
        <taxon>Spermatophyta</taxon>
        <taxon>Magnoliopsida</taxon>
        <taxon>eudicotyledons</taxon>
        <taxon>Gunneridae</taxon>
        <taxon>Pentapetalae</taxon>
        <taxon>asterids</taxon>
        <taxon>lamiids</taxon>
        <taxon>Lamiales</taxon>
        <taxon>Orobanchaceae</taxon>
        <taxon>Pedicularideae</taxon>
        <taxon>Castillejinae</taxon>
        <taxon>Castilleja</taxon>
    </lineage>
</organism>
<gene>
    <name evidence="8" type="ORF">CASFOL_021389</name>
</gene>
<dbReference type="Proteomes" id="UP001632038">
    <property type="component" value="Unassembled WGS sequence"/>
</dbReference>
<dbReference type="InterPro" id="IPR016072">
    <property type="entry name" value="Skp1_comp_dimer"/>
</dbReference>
<sequence>MSSSESAVESSTKKTVLLRSSDGELFEVEEAVAVQSQTIKHMIEDDCAYTEIPIHNVTGVILAKVIEYCKRHVDACAPTSTANTDDKPSSTPVSTSTANTDDKPSSTPVSDDELKAFDADFVKVDLPTLFDIILAANYLNIKSIMELITQTLADMMKGKTAEEIRKTFNIKNDFTAEEEEEIRKENQRSFD</sequence>
<dbReference type="EMBL" id="JAVIJP010000028">
    <property type="protein sequence ID" value="KAL3634335.1"/>
    <property type="molecule type" value="Genomic_DNA"/>
</dbReference>
<evidence type="ECO:0000256" key="3">
    <source>
        <dbReference type="ARBA" id="ARBA00022786"/>
    </source>
</evidence>
<dbReference type="Pfam" id="PF01466">
    <property type="entry name" value="Skp1"/>
    <property type="match status" value="1"/>
</dbReference>
<feature type="domain" description="SKP1 component POZ" evidence="7">
    <location>
        <begin position="15"/>
        <end position="73"/>
    </location>
</feature>
<comment type="subunit">
    <text evidence="4">Part of a SCF (SKP1-cullin-F-box) protein ligase complex.</text>
</comment>
<dbReference type="SUPFAM" id="SSF81382">
    <property type="entry name" value="Skp1 dimerisation domain-like"/>
    <property type="match status" value="1"/>
</dbReference>
<comment type="caution">
    <text evidence="8">The sequence shown here is derived from an EMBL/GenBank/DDBJ whole genome shotgun (WGS) entry which is preliminary data.</text>
</comment>
<evidence type="ECO:0000256" key="4">
    <source>
        <dbReference type="PIRNR" id="PIRNR028729"/>
    </source>
</evidence>
<feature type="region of interest" description="Disordered" evidence="5">
    <location>
        <begin position="78"/>
        <end position="111"/>
    </location>
</feature>
<evidence type="ECO:0000256" key="2">
    <source>
        <dbReference type="ARBA" id="ARBA00009993"/>
    </source>
</evidence>
<dbReference type="PANTHER" id="PTHR11165">
    <property type="entry name" value="SKP1"/>
    <property type="match status" value="1"/>
</dbReference>
<dbReference type="InterPro" id="IPR036296">
    <property type="entry name" value="SKP1-like_dim_sf"/>
</dbReference>
<evidence type="ECO:0000259" key="6">
    <source>
        <dbReference type="Pfam" id="PF01466"/>
    </source>
</evidence>
<dbReference type="SUPFAM" id="SSF54695">
    <property type="entry name" value="POZ domain"/>
    <property type="match status" value="1"/>
</dbReference>
<evidence type="ECO:0000256" key="1">
    <source>
        <dbReference type="ARBA" id="ARBA00004906"/>
    </source>
</evidence>
<protein>
    <recommendedName>
        <fullName evidence="4">SKP1-like protein</fullName>
    </recommendedName>
</protein>
<evidence type="ECO:0000313" key="8">
    <source>
        <dbReference type="EMBL" id="KAL3634335.1"/>
    </source>
</evidence>
<dbReference type="InterPro" id="IPR011333">
    <property type="entry name" value="SKP1/BTB/POZ_sf"/>
</dbReference>
<dbReference type="GO" id="GO:0009867">
    <property type="term" value="P:jasmonic acid mediated signaling pathway"/>
    <property type="evidence" value="ECO:0007669"/>
    <property type="project" value="UniProtKB-ARBA"/>
</dbReference>
<dbReference type="Pfam" id="PF03931">
    <property type="entry name" value="Skp1_POZ"/>
    <property type="match status" value="1"/>
</dbReference>
<dbReference type="InterPro" id="IPR016073">
    <property type="entry name" value="Skp1_comp_POZ"/>
</dbReference>
<evidence type="ECO:0000259" key="7">
    <source>
        <dbReference type="Pfam" id="PF03931"/>
    </source>
</evidence>
<feature type="compositionally biased region" description="Polar residues" evidence="5">
    <location>
        <begin position="78"/>
        <end position="109"/>
    </location>
</feature>